<dbReference type="InParanoid" id="A0A1Y1UP59"/>
<organism evidence="2 3">
    <name type="scientific">Kockovaella imperatae</name>
    <dbReference type="NCBI Taxonomy" id="4999"/>
    <lineage>
        <taxon>Eukaryota</taxon>
        <taxon>Fungi</taxon>
        <taxon>Dikarya</taxon>
        <taxon>Basidiomycota</taxon>
        <taxon>Agaricomycotina</taxon>
        <taxon>Tremellomycetes</taxon>
        <taxon>Tremellales</taxon>
        <taxon>Cuniculitremaceae</taxon>
        <taxon>Kockovaella</taxon>
    </lineage>
</organism>
<dbReference type="GeneID" id="33554057"/>
<evidence type="ECO:0000313" key="2">
    <source>
        <dbReference type="EMBL" id="ORX39830.1"/>
    </source>
</evidence>
<dbReference type="Proteomes" id="UP000193218">
    <property type="component" value="Unassembled WGS sequence"/>
</dbReference>
<proteinExistence type="predicted"/>
<sequence>MRFLFLLCLNHPFQTMGSRLSFFNGRSSQTPSKMASHSISGDKFMGHSGRSGSAGGVHIEWRVHRDVNLCPILTHPSIYLYLNPSSPKRSINRRCVSATSSPKKKVPARAN</sequence>
<dbReference type="RefSeq" id="XP_021873615.1">
    <property type="nucleotide sequence ID" value="XM_022012249.1"/>
</dbReference>
<keyword evidence="3" id="KW-1185">Reference proteome</keyword>
<protein>
    <submittedName>
        <fullName evidence="2">Uncharacterized protein</fullName>
    </submittedName>
</protein>
<dbReference type="AlphaFoldDB" id="A0A1Y1UP59"/>
<feature type="region of interest" description="Disordered" evidence="1">
    <location>
        <begin position="86"/>
        <end position="111"/>
    </location>
</feature>
<comment type="caution">
    <text evidence="2">The sequence shown here is derived from an EMBL/GenBank/DDBJ whole genome shotgun (WGS) entry which is preliminary data.</text>
</comment>
<name>A0A1Y1UP59_9TREE</name>
<accession>A0A1Y1UP59</accession>
<gene>
    <name evidence="2" type="ORF">BD324DRAFT_237997</name>
</gene>
<evidence type="ECO:0000313" key="3">
    <source>
        <dbReference type="Proteomes" id="UP000193218"/>
    </source>
</evidence>
<reference evidence="2 3" key="1">
    <citation type="submission" date="2017-03" db="EMBL/GenBank/DDBJ databases">
        <title>Widespread Adenine N6-methylation of Active Genes in Fungi.</title>
        <authorList>
            <consortium name="DOE Joint Genome Institute"/>
            <person name="Mondo S.J."/>
            <person name="Dannebaum R.O."/>
            <person name="Kuo R.C."/>
            <person name="Louie K.B."/>
            <person name="Bewick A.J."/>
            <person name="Labutti K."/>
            <person name="Haridas S."/>
            <person name="Kuo A."/>
            <person name="Salamov A."/>
            <person name="Ahrendt S.R."/>
            <person name="Lau R."/>
            <person name="Bowen B.P."/>
            <person name="Lipzen A."/>
            <person name="Sullivan W."/>
            <person name="Andreopoulos W.B."/>
            <person name="Clum A."/>
            <person name="Lindquist E."/>
            <person name="Daum C."/>
            <person name="Northen T.R."/>
            <person name="Ramamoorthy G."/>
            <person name="Schmitz R.J."/>
            <person name="Gryganskyi A."/>
            <person name="Culley D."/>
            <person name="Magnuson J."/>
            <person name="James T.Y."/>
            <person name="O'Malley M.A."/>
            <person name="Stajich J.E."/>
            <person name="Spatafora J.W."/>
            <person name="Visel A."/>
            <person name="Grigoriev I.V."/>
        </authorList>
    </citation>
    <scope>NUCLEOTIDE SEQUENCE [LARGE SCALE GENOMIC DNA]</scope>
    <source>
        <strain evidence="2 3">NRRL Y-17943</strain>
    </source>
</reference>
<dbReference type="EMBL" id="NBSH01000002">
    <property type="protein sequence ID" value="ORX39830.1"/>
    <property type="molecule type" value="Genomic_DNA"/>
</dbReference>
<evidence type="ECO:0000256" key="1">
    <source>
        <dbReference type="SAM" id="MobiDB-lite"/>
    </source>
</evidence>
<feature type="compositionally biased region" description="Basic residues" evidence="1">
    <location>
        <begin position="102"/>
        <end position="111"/>
    </location>
</feature>